<dbReference type="InterPro" id="IPR036770">
    <property type="entry name" value="Ankyrin_rpt-contain_sf"/>
</dbReference>
<reference evidence="1 3" key="1">
    <citation type="submission" date="2015-02" db="EMBL/GenBank/DDBJ databases">
        <authorList>
            <person name="Chooi Y.-H."/>
        </authorList>
    </citation>
    <scope>NUCLEOTIDE SEQUENCE [LARGE SCALE GENOMIC DNA]</scope>
    <source>
        <strain evidence="1">E3</strain>
    </source>
</reference>
<evidence type="ECO:0000313" key="3">
    <source>
        <dbReference type="Proteomes" id="UP000039324"/>
    </source>
</evidence>
<gene>
    <name evidence="1" type="ORF">PBRA_006190</name>
    <name evidence="2" type="ORF">PLBR_LOCUS3319</name>
</gene>
<organism evidence="1 3">
    <name type="scientific">Plasmodiophora brassicae</name>
    <name type="common">Clubroot disease agent</name>
    <dbReference type="NCBI Taxonomy" id="37360"/>
    <lineage>
        <taxon>Eukaryota</taxon>
        <taxon>Sar</taxon>
        <taxon>Rhizaria</taxon>
        <taxon>Endomyxa</taxon>
        <taxon>Phytomyxea</taxon>
        <taxon>Plasmodiophorida</taxon>
        <taxon>Plasmodiophoridae</taxon>
        <taxon>Plasmodiophora</taxon>
    </lineage>
</organism>
<geneLocation type="mitochondrion" evidence="2"/>
<evidence type="ECO:0000313" key="2">
    <source>
        <dbReference type="EMBL" id="SPQ96104.1"/>
    </source>
</evidence>
<name>A0A0G4ISF9_PLABS</name>
<sequence>MAPPGSILAVPSGPMMMESHASDSMWFVVFSFMNVPDLAAAHAVSKRMRAMSDVTLTRTGHWARLVHPSVCRGTFLTDLGFFVHGDHHSWCRQQARMSRAQLRLFDRLFQCNLPVDKLHPLLTGLVQRCGFHAGYALAVALLCAVGACGRSRMGLAAFRHLISIGARFNHVSSRVVDKMWKQWSHPQERRWRVSGQDRIQLTETAFDVIDNALADDPTSLSIIGMALRHDLRYDLDEDVLRMLAEHGANINGSVEYKGRPDPCDEEWTCLSRAIYENDVERARVFIDLGAVVECSLDFQYGHGERDQTWQISDAVANLRDLHKADAFLNLMLVLASNPVPLVATFMTIPGWVIDSSRRAMIADLLRRRSPYNDVPDGFVGRFVLRCTLSGLGDITDAILQAGTDVLATDGGEMSVLHYVNPTRSSYEDDVHRILSKSSRESIRRAMRQVNRATGLNGLTSLVWMTADLLDVFVDLTSQADVKNAIAHGNDPFAQNWLNVCVAKDADLADSVRDIIPFVISGYY</sequence>
<reference evidence="2 4" key="2">
    <citation type="submission" date="2018-03" db="EMBL/GenBank/DDBJ databases">
        <authorList>
            <person name="Fogelqvist J."/>
        </authorList>
    </citation>
    <scope>NUCLEOTIDE SEQUENCE [LARGE SCALE GENOMIC DNA]</scope>
</reference>
<dbReference type="Proteomes" id="UP000039324">
    <property type="component" value="Unassembled WGS sequence"/>
</dbReference>
<keyword evidence="3" id="KW-1185">Reference proteome</keyword>
<protein>
    <recommendedName>
        <fullName evidence="5">F-box domain-containing protein</fullName>
    </recommendedName>
</protein>
<accession>A0A0G4ISF9</accession>
<evidence type="ECO:0000313" key="4">
    <source>
        <dbReference type="Proteomes" id="UP000290189"/>
    </source>
</evidence>
<keyword evidence="2" id="KW-0496">Mitochondrion</keyword>
<proteinExistence type="predicted"/>
<dbReference type="Gene3D" id="1.25.40.20">
    <property type="entry name" value="Ankyrin repeat-containing domain"/>
    <property type="match status" value="1"/>
</dbReference>
<dbReference type="EMBL" id="CDSF01000082">
    <property type="protein sequence ID" value="CEO98076.1"/>
    <property type="molecule type" value="Genomic_DNA"/>
</dbReference>
<evidence type="ECO:0008006" key="5">
    <source>
        <dbReference type="Google" id="ProtNLM"/>
    </source>
</evidence>
<dbReference type="EMBL" id="OVEO01000005">
    <property type="protein sequence ID" value="SPQ96104.1"/>
    <property type="molecule type" value="Genomic_DNA"/>
</dbReference>
<dbReference type="SUPFAM" id="SSF48403">
    <property type="entry name" value="Ankyrin repeat"/>
    <property type="match status" value="1"/>
</dbReference>
<dbReference type="AlphaFoldDB" id="A0A0G4ISF9"/>
<dbReference type="Proteomes" id="UP000290189">
    <property type="component" value="Unassembled WGS sequence"/>
</dbReference>
<evidence type="ECO:0000313" key="1">
    <source>
        <dbReference type="EMBL" id="CEO98076.1"/>
    </source>
</evidence>